<dbReference type="Pfam" id="PF00899">
    <property type="entry name" value="ThiF"/>
    <property type="match status" value="1"/>
</dbReference>
<evidence type="ECO:0000259" key="1">
    <source>
        <dbReference type="Pfam" id="PF00899"/>
    </source>
</evidence>
<dbReference type="Gene3D" id="3.40.50.720">
    <property type="entry name" value="NAD(P)-binding Rossmann-like Domain"/>
    <property type="match status" value="1"/>
</dbReference>
<keyword evidence="3" id="KW-1185">Reference proteome</keyword>
<dbReference type="OrthoDB" id="9204719at2"/>
<sequence>MAERLPRHLVFTGAAMAVAAGAAAGRAPARLALALRDGGDLGVVDGTPGHDVLVLPGEPADGRPPAEPGVLAVCWQDGSGIRAHRVADARAGAGAPDAQAGAGDGPLDGTLGEPIGTTCVPAEADALERVHGILETDVLSRRSVAVLGLGSGGGFIVRELAKAGVGRFLLLDHDRLEVGNVSRHECGLSDVGRLKTNAMRDVVHDHHPAARVRTSELRIGGATRHELRDLLRAEETDLVVCATDNRESRLLVNRLCVQEGLPLILGGVHRRAYGGIVQRVVPGVTPCYQCFVQALPAEAADNEIGSAGDAAQVSYTDREVAPQPGLSSDIVPIALHMVKLALLELLGGESPTFASLAADLVAPIHQWINRREFGHAGLPPMGVSIDEQSVLRWYGVLLHPLDDCAVCAVPAEVSEEDAAAFGG</sequence>
<dbReference type="SUPFAM" id="SSF69572">
    <property type="entry name" value="Activating enzymes of the ubiquitin-like proteins"/>
    <property type="match status" value="1"/>
</dbReference>
<name>A0A239P339_9ACTN</name>
<gene>
    <name evidence="2" type="ORF">SAMN05443665_106412</name>
</gene>
<feature type="domain" description="THIF-type NAD/FAD binding fold" evidence="1">
    <location>
        <begin position="135"/>
        <end position="302"/>
    </location>
</feature>
<dbReference type="EMBL" id="FZOR01000064">
    <property type="protein sequence ID" value="SNT61496.1"/>
    <property type="molecule type" value="Genomic_DNA"/>
</dbReference>
<dbReference type="GO" id="GO:0032446">
    <property type="term" value="P:protein modification by small protein conjugation"/>
    <property type="evidence" value="ECO:0007669"/>
    <property type="project" value="TreeGrafter"/>
</dbReference>
<evidence type="ECO:0000313" key="2">
    <source>
        <dbReference type="EMBL" id="SNT61496.1"/>
    </source>
</evidence>
<organism evidence="2 3">
    <name type="scientific">Actinomadura meyerae</name>
    <dbReference type="NCBI Taxonomy" id="240840"/>
    <lineage>
        <taxon>Bacteria</taxon>
        <taxon>Bacillati</taxon>
        <taxon>Actinomycetota</taxon>
        <taxon>Actinomycetes</taxon>
        <taxon>Streptosporangiales</taxon>
        <taxon>Thermomonosporaceae</taxon>
        <taxon>Actinomadura</taxon>
    </lineage>
</organism>
<dbReference type="GO" id="GO:0005737">
    <property type="term" value="C:cytoplasm"/>
    <property type="evidence" value="ECO:0007669"/>
    <property type="project" value="TreeGrafter"/>
</dbReference>
<dbReference type="RefSeq" id="WP_089330895.1">
    <property type="nucleotide sequence ID" value="NZ_FZOR01000064.1"/>
</dbReference>
<dbReference type="InterPro" id="IPR000594">
    <property type="entry name" value="ThiF_NAD_FAD-bd"/>
</dbReference>
<protein>
    <submittedName>
        <fullName evidence="2">ThiF family protein</fullName>
    </submittedName>
</protein>
<proteinExistence type="predicted"/>
<dbReference type="Proteomes" id="UP000198318">
    <property type="component" value="Unassembled WGS sequence"/>
</dbReference>
<accession>A0A239P339</accession>
<dbReference type="PANTHER" id="PTHR10953:SF102">
    <property type="entry name" value="ADENYLYLTRANSFERASE AND SULFURTRANSFERASE MOCS3"/>
    <property type="match status" value="1"/>
</dbReference>
<dbReference type="GO" id="GO:0008641">
    <property type="term" value="F:ubiquitin-like modifier activating enzyme activity"/>
    <property type="evidence" value="ECO:0007669"/>
    <property type="project" value="InterPro"/>
</dbReference>
<dbReference type="InterPro" id="IPR045886">
    <property type="entry name" value="ThiF/MoeB/HesA"/>
</dbReference>
<dbReference type="GO" id="GO:0016779">
    <property type="term" value="F:nucleotidyltransferase activity"/>
    <property type="evidence" value="ECO:0007669"/>
    <property type="project" value="TreeGrafter"/>
</dbReference>
<dbReference type="PANTHER" id="PTHR10953">
    <property type="entry name" value="UBIQUITIN-ACTIVATING ENZYME E1"/>
    <property type="match status" value="1"/>
</dbReference>
<reference evidence="2 3" key="1">
    <citation type="submission" date="2017-06" db="EMBL/GenBank/DDBJ databases">
        <authorList>
            <person name="Kim H.J."/>
            <person name="Triplett B.A."/>
        </authorList>
    </citation>
    <scope>NUCLEOTIDE SEQUENCE [LARGE SCALE GENOMIC DNA]</scope>
    <source>
        <strain evidence="2 3">DSM 44715</strain>
    </source>
</reference>
<dbReference type="GO" id="GO:0004792">
    <property type="term" value="F:thiosulfate-cyanide sulfurtransferase activity"/>
    <property type="evidence" value="ECO:0007669"/>
    <property type="project" value="TreeGrafter"/>
</dbReference>
<dbReference type="InterPro" id="IPR035985">
    <property type="entry name" value="Ubiquitin-activating_enz"/>
</dbReference>
<dbReference type="AlphaFoldDB" id="A0A239P339"/>
<evidence type="ECO:0000313" key="3">
    <source>
        <dbReference type="Proteomes" id="UP000198318"/>
    </source>
</evidence>